<protein>
    <submittedName>
        <fullName evidence="3">Uncharacterized protein LOC109704286</fullName>
    </submittedName>
</protein>
<evidence type="ECO:0000313" key="3">
    <source>
        <dbReference type="RefSeq" id="XP_020080639.1"/>
    </source>
</evidence>
<feature type="compositionally biased region" description="Basic and acidic residues" evidence="1">
    <location>
        <begin position="104"/>
        <end position="129"/>
    </location>
</feature>
<name>A0A6P5EBE0_ANACO</name>
<dbReference type="RefSeq" id="XP_020080639.1">
    <property type="nucleotide sequence ID" value="XM_020225050.1"/>
</dbReference>
<keyword evidence="2" id="KW-1185">Reference proteome</keyword>
<proteinExistence type="predicted"/>
<reference evidence="3" key="2">
    <citation type="submission" date="2025-08" db="UniProtKB">
        <authorList>
            <consortium name="RefSeq"/>
        </authorList>
    </citation>
    <scope>IDENTIFICATION</scope>
    <source>
        <tissue evidence="3">Leaf</tissue>
    </source>
</reference>
<feature type="compositionally biased region" description="Gly residues" evidence="1">
    <location>
        <begin position="93"/>
        <end position="103"/>
    </location>
</feature>
<dbReference type="AlphaFoldDB" id="A0A6P5EBE0"/>
<evidence type="ECO:0000313" key="2">
    <source>
        <dbReference type="Proteomes" id="UP000515123"/>
    </source>
</evidence>
<feature type="region of interest" description="Disordered" evidence="1">
    <location>
        <begin position="44"/>
        <end position="133"/>
    </location>
</feature>
<sequence>MLPQILPLLSGLLPHVKRHCKVIRVVQGLLSGKPFLFSLSVTTRAGPRRGKGRGSTRRRARDRGGRRSRRSLPQRRRRVGATTPPAAGKEGEWGGGVGSGGGDRVWERKQGGREDEEGRRIGGDRRSHCCPEGGPTKLLWLCSGIVAALPD</sequence>
<organism evidence="2 3">
    <name type="scientific">Ananas comosus</name>
    <name type="common">Pineapple</name>
    <name type="synonym">Ananas ananas</name>
    <dbReference type="NCBI Taxonomy" id="4615"/>
    <lineage>
        <taxon>Eukaryota</taxon>
        <taxon>Viridiplantae</taxon>
        <taxon>Streptophyta</taxon>
        <taxon>Embryophyta</taxon>
        <taxon>Tracheophyta</taxon>
        <taxon>Spermatophyta</taxon>
        <taxon>Magnoliopsida</taxon>
        <taxon>Liliopsida</taxon>
        <taxon>Poales</taxon>
        <taxon>Bromeliaceae</taxon>
        <taxon>Bromelioideae</taxon>
        <taxon>Ananas</taxon>
    </lineage>
</organism>
<evidence type="ECO:0000256" key="1">
    <source>
        <dbReference type="SAM" id="MobiDB-lite"/>
    </source>
</evidence>
<dbReference type="GeneID" id="109704286"/>
<gene>
    <name evidence="3" type="primary">LOC109704286</name>
</gene>
<dbReference type="Proteomes" id="UP000515123">
    <property type="component" value="Unplaced"/>
</dbReference>
<accession>A0A6P5EBE0</accession>
<reference evidence="2" key="1">
    <citation type="journal article" date="2015" name="Nat. Genet.">
        <title>The pineapple genome and the evolution of CAM photosynthesis.</title>
        <authorList>
            <person name="Ming R."/>
            <person name="VanBuren R."/>
            <person name="Wai C.M."/>
            <person name="Tang H."/>
            <person name="Schatz M.C."/>
            <person name="Bowers J.E."/>
            <person name="Lyons E."/>
            <person name="Wang M.L."/>
            <person name="Chen J."/>
            <person name="Biggers E."/>
            <person name="Zhang J."/>
            <person name="Huang L."/>
            <person name="Zhang L."/>
            <person name="Miao W."/>
            <person name="Zhang J."/>
            <person name="Ye Z."/>
            <person name="Miao C."/>
            <person name="Lin Z."/>
            <person name="Wang H."/>
            <person name="Zhou H."/>
            <person name="Yim W.C."/>
            <person name="Priest H.D."/>
            <person name="Zheng C."/>
            <person name="Woodhouse M."/>
            <person name="Edger P.P."/>
            <person name="Guyot R."/>
            <person name="Guo H.B."/>
            <person name="Guo H."/>
            <person name="Zheng G."/>
            <person name="Singh R."/>
            <person name="Sharma A."/>
            <person name="Min X."/>
            <person name="Zheng Y."/>
            <person name="Lee H."/>
            <person name="Gurtowski J."/>
            <person name="Sedlazeck F.J."/>
            <person name="Harkess A."/>
            <person name="McKain M.R."/>
            <person name="Liao Z."/>
            <person name="Fang J."/>
            <person name="Liu J."/>
            <person name="Zhang X."/>
            <person name="Zhang Q."/>
            <person name="Hu W."/>
            <person name="Qin Y."/>
            <person name="Wang K."/>
            <person name="Chen L.Y."/>
            <person name="Shirley N."/>
            <person name="Lin Y.R."/>
            <person name="Liu L.Y."/>
            <person name="Hernandez A.G."/>
            <person name="Wright C.L."/>
            <person name="Bulone V."/>
            <person name="Tuskan G.A."/>
            <person name="Heath K."/>
            <person name="Zee F."/>
            <person name="Moore P.H."/>
            <person name="Sunkar R."/>
            <person name="Leebens-Mack J.H."/>
            <person name="Mockler T."/>
            <person name="Bennetzen J.L."/>
            <person name="Freeling M."/>
            <person name="Sankoff D."/>
            <person name="Paterson A.H."/>
            <person name="Zhu X."/>
            <person name="Yang X."/>
            <person name="Smith J.A."/>
            <person name="Cushman J.C."/>
            <person name="Paull R.E."/>
            <person name="Yu Q."/>
        </authorList>
    </citation>
    <scope>NUCLEOTIDE SEQUENCE [LARGE SCALE GENOMIC DNA]</scope>
    <source>
        <strain evidence="2">cv. F153</strain>
    </source>
</reference>
<feature type="compositionally biased region" description="Basic residues" evidence="1">
    <location>
        <begin position="46"/>
        <end position="79"/>
    </location>
</feature>